<comment type="caution">
    <text evidence="6">The sequence shown here is derived from an EMBL/GenBank/DDBJ whole genome shotgun (WGS) entry which is preliminary data.</text>
</comment>
<dbReference type="PANTHER" id="PTHR30146">
    <property type="entry name" value="LACI-RELATED TRANSCRIPTIONAL REPRESSOR"/>
    <property type="match status" value="1"/>
</dbReference>
<keyword evidence="1" id="KW-0805">Transcription regulation</keyword>
<dbReference type="Pfam" id="PF00356">
    <property type="entry name" value="LacI"/>
    <property type="match status" value="1"/>
</dbReference>
<dbReference type="Gene3D" id="3.40.50.2300">
    <property type="match status" value="2"/>
</dbReference>
<dbReference type="CDD" id="cd01392">
    <property type="entry name" value="HTH_LacI"/>
    <property type="match status" value="1"/>
</dbReference>
<keyword evidence="7" id="KW-1185">Reference proteome</keyword>
<feature type="region of interest" description="Disordered" evidence="4">
    <location>
        <begin position="308"/>
        <end position="337"/>
    </location>
</feature>
<dbReference type="InterPro" id="IPR046335">
    <property type="entry name" value="LacI/GalR-like_sensor"/>
</dbReference>
<dbReference type="SUPFAM" id="SSF53822">
    <property type="entry name" value="Periplasmic binding protein-like I"/>
    <property type="match status" value="1"/>
</dbReference>
<evidence type="ECO:0000313" key="7">
    <source>
        <dbReference type="Proteomes" id="UP000638043"/>
    </source>
</evidence>
<evidence type="ECO:0000256" key="1">
    <source>
        <dbReference type="ARBA" id="ARBA00023015"/>
    </source>
</evidence>
<accession>A0ABQ2N720</accession>
<gene>
    <name evidence="6" type="primary">lacI</name>
    <name evidence="6" type="ORF">GCM10010910_22590</name>
</gene>
<dbReference type="SUPFAM" id="SSF47413">
    <property type="entry name" value="lambda repressor-like DNA-binding domains"/>
    <property type="match status" value="1"/>
</dbReference>
<evidence type="ECO:0000313" key="6">
    <source>
        <dbReference type="EMBL" id="GGO65437.1"/>
    </source>
</evidence>
<evidence type="ECO:0000256" key="4">
    <source>
        <dbReference type="SAM" id="MobiDB-lite"/>
    </source>
</evidence>
<dbReference type="InterPro" id="IPR000843">
    <property type="entry name" value="HTH_LacI"/>
</dbReference>
<dbReference type="Gene3D" id="1.10.260.40">
    <property type="entry name" value="lambda repressor-like DNA-binding domains"/>
    <property type="match status" value="1"/>
</dbReference>
<feature type="domain" description="HTH lacI-type" evidence="5">
    <location>
        <begin position="6"/>
        <end position="49"/>
    </location>
</feature>
<dbReference type="Pfam" id="PF13377">
    <property type="entry name" value="Peripla_BP_3"/>
    <property type="match status" value="1"/>
</dbReference>
<dbReference type="InterPro" id="IPR010982">
    <property type="entry name" value="Lambda_DNA-bd_dom_sf"/>
</dbReference>
<dbReference type="RefSeq" id="WP_188701973.1">
    <property type="nucleotide sequence ID" value="NZ_BMMQ01000007.1"/>
</dbReference>
<dbReference type="PROSITE" id="PS50932">
    <property type="entry name" value="HTH_LACI_2"/>
    <property type="match status" value="1"/>
</dbReference>
<dbReference type="Proteomes" id="UP000638043">
    <property type="component" value="Unassembled WGS sequence"/>
</dbReference>
<dbReference type="SMART" id="SM00354">
    <property type="entry name" value="HTH_LACI"/>
    <property type="match status" value="1"/>
</dbReference>
<proteinExistence type="predicted"/>
<evidence type="ECO:0000256" key="3">
    <source>
        <dbReference type="ARBA" id="ARBA00023163"/>
    </source>
</evidence>
<dbReference type="InterPro" id="IPR028082">
    <property type="entry name" value="Peripla_BP_I"/>
</dbReference>
<organism evidence="6 7">
    <name type="scientific">Microbacterium nanhaiense</name>
    <dbReference type="NCBI Taxonomy" id="1301026"/>
    <lineage>
        <taxon>Bacteria</taxon>
        <taxon>Bacillati</taxon>
        <taxon>Actinomycetota</taxon>
        <taxon>Actinomycetes</taxon>
        <taxon>Micrococcales</taxon>
        <taxon>Microbacteriaceae</taxon>
        <taxon>Microbacterium</taxon>
    </lineage>
</organism>
<evidence type="ECO:0000259" key="5">
    <source>
        <dbReference type="PROSITE" id="PS50932"/>
    </source>
</evidence>
<dbReference type="EMBL" id="BMMQ01000007">
    <property type="protein sequence ID" value="GGO65437.1"/>
    <property type="molecule type" value="Genomic_DNA"/>
</dbReference>
<evidence type="ECO:0000256" key="2">
    <source>
        <dbReference type="ARBA" id="ARBA00023125"/>
    </source>
</evidence>
<sequence>MPASKPTLADVARAAGVSVPTVSKAISGRSDVAGATRERVLSAMNELGYLARGATGGSDPHGIVELAIGGIASMGMMEIVRGVEEAVFRSGRSLVVSITHHDGFSIDRWIDSVLAHKAVGVIVASARVSGGTDRLVAAGIPVIHLDAGSRNNPDDAQVGTTNWAGMRDATRHMVALGHTRIGFIGGEAHVQIAQDRLEGYVSALRQGGLPVIPELIVEGNFIFSGGEQGARRLLDLDDPPTAIVAASDLAAAGVYHVARERGLSIPEDLSVSGFDDTVLCEYLSPHLTSVRQPLAQMADHAVRMLDEVTQNPSGPPPRLELSTTLIERGSTAAPGHR</sequence>
<reference evidence="7" key="1">
    <citation type="journal article" date="2019" name="Int. J. Syst. Evol. Microbiol.">
        <title>The Global Catalogue of Microorganisms (GCM) 10K type strain sequencing project: providing services to taxonomists for standard genome sequencing and annotation.</title>
        <authorList>
            <consortium name="The Broad Institute Genomics Platform"/>
            <consortium name="The Broad Institute Genome Sequencing Center for Infectious Disease"/>
            <person name="Wu L."/>
            <person name="Ma J."/>
        </authorList>
    </citation>
    <scope>NUCLEOTIDE SEQUENCE [LARGE SCALE GENOMIC DNA]</scope>
    <source>
        <strain evidence="7">CGMCC 4.7181</strain>
    </source>
</reference>
<keyword evidence="2" id="KW-0238">DNA-binding</keyword>
<keyword evidence="3" id="KW-0804">Transcription</keyword>
<dbReference type="PANTHER" id="PTHR30146:SF153">
    <property type="entry name" value="LACTOSE OPERON REPRESSOR"/>
    <property type="match status" value="1"/>
</dbReference>
<protein>
    <submittedName>
        <fullName evidence="6">LacI family transcriptional regulator</fullName>
    </submittedName>
</protein>
<dbReference type="PROSITE" id="PS00356">
    <property type="entry name" value="HTH_LACI_1"/>
    <property type="match status" value="1"/>
</dbReference>
<name>A0ABQ2N720_9MICO</name>